<reference evidence="1" key="1">
    <citation type="submission" date="2021-02" db="EMBL/GenBank/DDBJ databases">
        <authorList>
            <person name="Nowell W R."/>
        </authorList>
    </citation>
    <scope>NUCLEOTIDE SEQUENCE</scope>
</reference>
<dbReference type="EMBL" id="CAJNOU010000740">
    <property type="protein sequence ID" value="CAF1077467.1"/>
    <property type="molecule type" value="Genomic_DNA"/>
</dbReference>
<sequence>MKFSCDLGRNEFDMSGRHKLNCKGRPCVTCHKCLDWYFTGHQTTFDWIRRYKQWTDEDRSRYYSDKIYNLFKKRDGATCDDFGPAPAPEVIHRDGHDFHRESSYVIGATGSAMHKYRYRPNDDSRPICSGYNIDQYHERFHDICLCKDSVKN</sequence>
<organism evidence="1 2">
    <name type="scientific">Rotaria sordida</name>
    <dbReference type="NCBI Taxonomy" id="392033"/>
    <lineage>
        <taxon>Eukaryota</taxon>
        <taxon>Metazoa</taxon>
        <taxon>Spiralia</taxon>
        <taxon>Gnathifera</taxon>
        <taxon>Rotifera</taxon>
        <taxon>Eurotatoria</taxon>
        <taxon>Bdelloidea</taxon>
        <taxon>Philodinida</taxon>
        <taxon>Philodinidae</taxon>
        <taxon>Rotaria</taxon>
    </lineage>
</organism>
<dbReference type="Proteomes" id="UP000663889">
    <property type="component" value="Unassembled WGS sequence"/>
</dbReference>
<comment type="caution">
    <text evidence="1">The sequence shown here is derived from an EMBL/GenBank/DDBJ whole genome shotgun (WGS) entry which is preliminary data.</text>
</comment>
<protein>
    <submittedName>
        <fullName evidence="1">Uncharacterized protein</fullName>
    </submittedName>
</protein>
<name>A0A814MBR5_9BILA</name>
<gene>
    <name evidence="1" type="ORF">SEV965_LOCUS14675</name>
</gene>
<evidence type="ECO:0000313" key="1">
    <source>
        <dbReference type="EMBL" id="CAF1077467.1"/>
    </source>
</evidence>
<dbReference type="AlphaFoldDB" id="A0A814MBR5"/>
<proteinExistence type="predicted"/>
<evidence type="ECO:0000313" key="2">
    <source>
        <dbReference type="Proteomes" id="UP000663889"/>
    </source>
</evidence>
<accession>A0A814MBR5</accession>